<evidence type="ECO:0000313" key="3">
    <source>
        <dbReference type="EMBL" id="UYU66750.1"/>
    </source>
</evidence>
<feature type="chain" id="PRO_5044397451" evidence="1">
    <location>
        <begin position="21"/>
        <end position="450"/>
    </location>
</feature>
<protein>
    <submittedName>
        <fullName evidence="3">Mfa1 family fimbria major subunit</fullName>
    </submittedName>
</protein>
<reference evidence="3 4" key="1">
    <citation type="submission" date="2021-06" db="EMBL/GenBank/DDBJ databases">
        <title>Interrogation of the integrated mobile genetic elements in gut-associated Bacteroides with a consensus prediction approach.</title>
        <authorList>
            <person name="Campbell D.E."/>
            <person name="Leigh J.R."/>
            <person name="Kim T."/>
            <person name="England W."/>
            <person name="Whitaker R.J."/>
            <person name="Degnan P.H."/>
        </authorList>
    </citation>
    <scope>NUCLEOTIDE SEQUENCE [LARGE SCALE GENOMIC DNA]</scope>
    <source>
        <strain evidence="3 4">WAL8669</strain>
    </source>
</reference>
<feature type="signal peptide" evidence="1">
    <location>
        <begin position="1"/>
        <end position="20"/>
    </location>
</feature>
<feature type="domain" description="Minor fimbrium subunit Mfa1 C-terminal" evidence="2">
    <location>
        <begin position="376"/>
        <end position="446"/>
    </location>
</feature>
<evidence type="ECO:0000259" key="2">
    <source>
        <dbReference type="Pfam" id="PF15495"/>
    </source>
</evidence>
<dbReference type="RefSeq" id="WP_055229308.1">
    <property type="nucleotide sequence ID" value="NZ_CP083680.1"/>
</dbReference>
<dbReference type="Gene3D" id="2.60.40.3690">
    <property type="match status" value="1"/>
</dbReference>
<dbReference type="NCBIfam" id="NF038041">
    <property type="entry name" value="fim_Mfa1_fam"/>
    <property type="match status" value="1"/>
</dbReference>
<proteinExistence type="predicted"/>
<dbReference type="EMBL" id="CP083680">
    <property type="protein sequence ID" value="UYU66750.1"/>
    <property type="molecule type" value="Genomic_DNA"/>
</dbReference>
<dbReference type="GO" id="GO:0009418">
    <property type="term" value="C:pilus shaft"/>
    <property type="evidence" value="ECO:0007669"/>
    <property type="project" value="InterPro"/>
</dbReference>
<dbReference type="InterPro" id="IPR047786">
    <property type="entry name" value="Mfa1_fim"/>
</dbReference>
<sequence>MKVKNLLLAGLAVAAMTACSNNDIDEIVDNGIQTPTEEASMRLYFNFANQTTRANGDTTGDKQDGNDLEWTVDGANITVLLQYPNDAKNIVIKNLSPVSDKEKTYATEEFKVNAGSGVKVYAFINPENLEIGATTNPTTLTLTTAQTLPSEPDGLAYLVNGVAKDKKFMMSGSTSLNIQAGADGTVNIAKINVDRVAAKLDEGTKFDTSISIANDGIKYKNKDNGEANVSIKLLAYSYSNLTNNTYALNGIKEASFNAKDIYLQPYFSQGSYPTDGNDKKDYRWIAKDELNKITYCLDNYGNNNPTRVHYKGQVCIDGKEISSNFYIRALLNLTNNVEYYFFNNLDEMKAYYKDETINSITEETTREELSKLGIKKYNSGICYYEADIKTTLESQTTVSIMRNNWYKLTVKNIKEIGYPTPAKDPEDKDTKLVVETTINPWTIQINDFDL</sequence>
<gene>
    <name evidence="3" type="ORF">KQP68_00270</name>
</gene>
<dbReference type="Proteomes" id="UP001156218">
    <property type="component" value="Chromosome"/>
</dbReference>
<dbReference type="PROSITE" id="PS51257">
    <property type="entry name" value="PROKAR_LIPOPROTEIN"/>
    <property type="match status" value="1"/>
</dbReference>
<dbReference type="InterPro" id="IPR029140">
    <property type="entry name" value="Mfa1_C"/>
</dbReference>
<name>A0A412G7P1_BACT4</name>
<dbReference type="AlphaFoldDB" id="A0A412G7P1"/>
<organism evidence="3 4">
    <name type="scientific">Bacteroides thetaiotaomicron</name>
    <dbReference type="NCBI Taxonomy" id="818"/>
    <lineage>
        <taxon>Bacteria</taxon>
        <taxon>Pseudomonadati</taxon>
        <taxon>Bacteroidota</taxon>
        <taxon>Bacteroidia</taxon>
        <taxon>Bacteroidales</taxon>
        <taxon>Bacteroidaceae</taxon>
        <taxon>Bacteroides</taxon>
    </lineage>
</organism>
<accession>A0A412G7P1</accession>
<evidence type="ECO:0000256" key="1">
    <source>
        <dbReference type="SAM" id="SignalP"/>
    </source>
</evidence>
<keyword evidence="1" id="KW-0732">Signal</keyword>
<evidence type="ECO:0000313" key="4">
    <source>
        <dbReference type="Proteomes" id="UP001156218"/>
    </source>
</evidence>
<dbReference type="Pfam" id="PF15495">
    <property type="entry name" value="Fimbrillin_C"/>
    <property type="match status" value="1"/>
</dbReference>